<dbReference type="STRING" id="299255.SAMN02745129_2449"/>
<organism evidence="1 2">
    <name type="scientific">Ferrimonas marina</name>
    <dbReference type="NCBI Taxonomy" id="299255"/>
    <lineage>
        <taxon>Bacteria</taxon>
        <taxon>Pseudomonadati</taxon>
        <taxon>Pseudomonadota</taxon>
        <taxon>Gammaproteobacteria</taxon>
        <taxon>Alteromonadales</taxon>
        <taxon>Ferrimonadaceae</taxon>
        <taxon>Ferrimonas</taxon>
    </lineage>
</organism>
<sequence>MRNFEQELSQPALASAALEMLIDATGKHHPILTDRLSNGAVLAGSAVAAAVFHLLKLDLCTDYGDIDCFNVNTVKDKPPIDNGPESADRLREEAHNDATTVVEANSQIANYHIHPYGIPCLVSSERLIRRTLNSSSIGILNLIELDCNHKVTDPAEAIITSFDINACMVALKVTENGPQLVPHPEFLAFLQHRRLEALNLRTPVRTAIRLIKKAHRFGDAVSLDLNQQFDQLAFAHAARKTYLALKAQPFEESSFEYAHRAHDDLRSDAMCREFSSFHAYTQRLSQHQETLDQRDDGVYLVFPDQLGDTVRRGTLDALNPEQQALLRSHWHWQTATIGFDEMVMVYPKVIGQHWKDKLNTLMLGNCTYAYFHPAGNNPLVHRVVRAMTGKAARLWLTPIEQLEEGVRPLATRMQSGQFAPSSLSPWGELDLTSHPGVDLLQLDAYPQGLSEYQCQTLFEFFHRHPDTHEQLMTRSLSDMNEHWLALLKVVQWSPVLLALSTNNMLSPTTLLELAVRHQHKPERLAVIGKQMSEATAFKPLDVTQHLSSDLVEITSASQWEGLRERYFDIPVIRNTKGFGPHLKAYRHFIAAHQVLDGRAIFTAVHRPHPLYDNLDFRTAIKITNHGLGTLSTIVAAALKDTIKRKRWLHRLVNAPLLWALKGMEKAVPAPYCYRLSEQARWRQQARLHGANYKATERVAQRLYREE</sequence>
<protein>
    <submittedName>
        <fullName evidence="1">Uncharacterized protein</fullName>
    </submittedName>
</protein>
<name>A0A1M5U873_9GAMM</name>
<evidence type="ECO:0000313" key="2">
    <source>
        <dbReference type="Proteomes" id="UP000184268"/>
    </source>
</evidence>
<proteinExistence type="predicted"/>
<dbReference type="EMBL" id="FQXG01000003">
    <property type="protein sequence ID" value="SHH59174.1"/>
    <property type="molecule type" value="Genomic_DNA"/>
</dbReference>
<dbReference type="AlphaFoldDB" id="A0A1M5U873"/>
<evidence type="ECO:0000313" key="1">
    <source>
        <dbReference type="EMBL" id="SHH59174.1"/>
    </source>
</evidence>
<keyword evidence="2" id="KW-1185">Reference proteome</keyword>
<accession>A0A1M5U873</accession>
<gene>
    <name evidence="1" type="ORF">SAMN02745129_2449</name>
</gene>
<dbReference type="Proteomes" id="UP000184268">
    <property type="component" value="Unassembled WGS sequence"/>
</dbReference>
<dbReference type="RefSeq" id="WP_067655491.1">
    <property type="nucleotide sequence ID" value="NZ_FQXG01000003.1"/>
</dbReference>
<reference evidence="1 2" key="1">
    <citation type="submission" date="2016-11" db="EMBL/GenBank/DDBJ databases">
        <authorList>
            <person name="Jaros S."/>
            <person name="Januszkiewicz K."/>
            <person name="Wedrychowicz H."/>
        </authorList>
    </citation>
    <scope>NUCLEOTIDE SEQUENCE [LARGE SCALE GENOMIC DNA]</scope>
    <source>
        <strain evidence="1 2">DSM 16917</strain>
    </source>
</reference>